<comment type="similarity">
    <text evidence="2">Belongs to the SKN1/KRE6 family.</text>
</comment>
<protein>
    <recommendedName>
        <fullName evidence="11">GH16 domain-containing protein</fullName>
    </recommendedName>
</protein>
<evidence type="ECO:0000256" key="6">
    <source>
        <dbReference type="ARBA" id="ARBA00023136"/>
    </source>
</evidence>
<comment type="caution">
    <text evidence="12">The sequence shown here is derived from an EMBL/GenBank/DDBJ whole genome shotgun (WGS) entry which is preliminary data.</text>
</comment>
<dbReference type="SUPFAM" id="SSF49899">
    <property type="entry name" value="Concanavalin A-like lectins/glucanases"/>
    <property type="match status" value="1"/>
</dbReference>
<evidence type="ECO:0000256" key="8">
    <source>
        <dbReference type="ARBA" id="ARBA00023316"/>
    </source>
</evidence>
<evidence type="ECO:0000256" key="7">
    <source>
        <dbReference type="ARBA" id="ARBA00023180"/>
    </source>
</evidence>
<name>A0AAD2Q6G9_9AGAR</name>
<dbReference type="Gene3D" id="2.60.120.200">
    <property type="match status" value="2"/>
</dbReference>
<feature type="non-terminal residue" evidence="12">
    <location>
        <position position="650"/>
    </location>
</feature>
<keyword evidence="6 10" id="KW-0472">Membrane</keyword>
<evidence type="ECO:0000313" key="13">
    <source>
        <dbReference type="Proteomes" id="UP001295794"/>
    </source>
</evidence>
<dbReference type="GO" id="GO:0005886">
    <property type="term" value="C:plasma membrane"/>
    <property type="evidence" value="ECO:0007669"/>
    <property type="project" value="TreeGrafter"/>
</dbReference>
<keyword evidence="4" id="KW-0735">Signal-anchor</keyword>
<gene>
    <name evidence="12" type="ORF">MYCIT1_LOCUS31976</name>
</gene>
<evidence type="ECO:0000256" key="3">
    <source>
        <dbReference type="ARBA" id="ARBA00022692"/>
    </source>
</evidence>
<feature type="transmembrane region" description="Helical" evidence="10">
    <location>
        <begin position="20"/>
        <end position="38"/>
    </location>
</feature>
<keyword evidence="5 10" id="KW-1133">Transmembrane helix</keyword>
<keyword evidence="3 10" id="KW-0812">Transmembrane</keyword>
<dbReference type="GO" id="GO:0015926">
    <property type="term" value="F:glucosidase activity"/>
    <property type="evidence" value="ECO:0007669"/>
    <property type="project" value="TreeGrafter"/>
</dbReference>
<dbReference type="GO" id="GO:0006078">
    <property type="term" value="P:(1-&gt;6)-beta-D-glucan biosynthetic process"/>
    <property type="evidence" value="ECO:0007669"/>
    <property type="project" value="TreeGrafter"/>
</dbReference>
<evidence type="ECO:0000256" key="5">
    <source>
        <dbReference type="ARBA" id="ARBA00022989"/>
    </source>
</evidence>
<keyword evidence="8" id="KW-0961">Cell wall biogenesis/degradation</keyword>
<feature type="compositionally biased region" description="Basic and acidic residues" evidence="9">
    <location>
        <begin position="91"/>
        <end position="102"/>
    </location>
</feature>
<evidence type="ECO:0000256" key="10">
    <source>
        <dbReference type="SAM" id="Phobius"/>
    </source>
</evidence>
<dbReference type="EMBL" id="CAVNYO010000444">
    <property type="protein sequence ID" value="CAK5281095.1"/>
    <property type="molecule type" value="Genomic_DNA"/>
</dbReference>
<evidence type="ECO:0000256" key="2">
    <source>
        <dbReference type="ARBA" id="ARBA00010962"/>
    </source>
</evidence>
<dbReference type="PANTHER" id="PTHR31361">
    <property type="entry name" value="BETA-GLUCAN SYNTHESIS-ASSOCIATED PROTEIN KRE6-RELATED"/>
    <property type="match status" value="1"/>
</dbReference>
<dbReference type="PANTHER" id="PTHR31361:SF1">
    <property type="entry name" value="BETA-GLUCAN SYNTHESIS-ASSOCIATED PROTEIN KRE6-RELATED"/>
    <property type="match status" value="1"/>
</dbReference>
<feature type="transmembrane region" description="Helical" evidence="10">
    <location>
        <begin position="163"/>
        <end position="183"/>
    </location>
</feature>
<evidence type="ECO:0000256" key="9">
    <source>
        <dbReference type="SAM" id="MobiDB-lite"/>
    </source>
</evidence>
<sequence>IPSLVTAFHPSPRRPLISSPPPVISIFIFIFSTSFFLLSNLSTMSNPFADGPHAIPGEHPPIYTNVNMHRSASATSSTSSFGGRGGYPSASRDELITSEKRSSAGSGSGSVRDAEKYNMSADPAVWGVDLTRPEIDDALHEPEAKSADGAKSGIFTGRGVRNIGCLALIVLLIVGVFVAFPVVTHFRNQAKSNAAAAAANGGVNNAQLQNISNVRLIDVHTPKEAYTINGYHDSTQPMKLVFSDEFEVEGRSFYPGDDPYWEAADLYYWSTNDLEWYDPKQITTKNGALEITLDQVADPTTNHNLNYTSGMMTTWNKFCFTGGLILASVTLPGTNDISGLWPAVWTMGNLGRAGYGATLDGMWPYSYDSCDVGTLPNQTANGAPIAATDSGANNGPLSFLPGQRLSRCTCKGESHPGPLHSDGTFVGRSAPEIDIFEAQISGSNGNNFGQVSQSAQWAPFDSGYSWDNSTTNLIIPNPAISQQNSFNGNLFQEASSVVSNTNQSCYELLDGCFAINGFEYVPGYDNAYITWISNNQVSWTLNAGAVGPNAQTQVSARPITDEPLYILMNLAISHNFAFIDPKLKFPAKMRVDWVRVYQHPDKINIGCDPKDRPTQSYINTYIEAYTNPNLTTWVDDFKQVIPKNNLTSQC</sequence>
<evidence type="ECO:0000259" key="11">
    <source>
        <dbReference type="PROSITE" id="PS51762"/>
    </source>
</evidence>
<evidence type="ECO:0000256" key="1">
    <source>
        <dbReference type="ARBA" id="ARBA00004606"/>
    </source>
</evidence>
<dbReference type="InterPro" id="IPR013320">
    <property type="entry name" value="ConA-like_dom_sf"/>
</dbReference>
<dbReference type="PROSITE" id="PS51762">
    <property type="entry name" value="GH16_2"/>
    <property type="match status" value="1"/>
</dbReference>
<dbReference type="AlphaFoldDB" id="A0AAD2Q6G9"/>
<dbReference type="InterPro" id="IPR005629">
    <property type="entry name" value="Skn1/Kre6/Sbg1"/>
</dbReference>
<feature type="region of interest" description="Disordered" evidence="9">
    <location>
        <begin position="74"/>
        <end position="114"/>
    </location>
</feature>
<evidence type="ECO:0000256" key="4">
    <source>
        <dbReference type="ARBA" id="ARBA00022968"/>
    </source>
</evidence>
<reference evidence="12" key="1">
    <citation type="submission" date="2023-11" db="EMBL/GenBank/DDBJ databases">
        <authorList>
            <person name="De Vega J J."/>
            <person name="De Vega J J."/>
        </authorList>
    </citation>
    <scope>NUCLEOTIDE SEQUENCE</scope>
</reference>
<dbReference type="Pfam" id="PF03935">
    <property type="entry name" value="SKN1_KRE6_Sbg1"/>
    <property type="match status" value="1"/>
</dbReference>
<dbReference type="CDD" id="cd02180">
    <property type="entry name" value="GH16_fungal_KRE6_glucanase"/>
    <property type="match status" value="1"/>
</dbReference>
<keyword evidence="7" id="KW-0325">Glycoprotein</keyword>
<evidence type="ECO:0000313" key="12">
    <source>
        <dbReference type="EMBL" id="CAK5281095.1"/>
    </source>
</evidence>
<feature type="domain" description="GH16" evidence="11">
    <location>
        <begin position="229"/>
        <end position="602"/>
    </location>
</feature>
<dbReference type="FunFam" id="2.60.120.200:FF:000135">
    <property type="entry name" value="Related to KRE6-glucan synthase subunit"/>
    <property type="match status" value="1"/>
</dbReference>
<keyword evidence="13" id="KW-1185">Reference proteome</keyword>
<comment type="subcellular location">
    <subcellularLocation>
        <location evidence="1">Membrane</location>
        <topology evidence="1">Single-pass type II membrane protein</topology>
    </subcellularLocation>
</comment>
<dbReference type="Proteomes" id="UP001295794">
    <property type="component" value="Unassembled WGS sequence"/>
</dbReference>
<proteinExistence type="inferred from homology"/>
<dbReference type="GO" id="GO:0031505">
    <property type="term" value="P:fungal-type cell wall organization"/>
    <property type="evidence" value="ECO:0007669"/>
    <property type="project" value="TreeGrafter"/>
</dbReference>
<dbReference type="GO" id="GO:0005789">
    <property type="term" value="C:endoplasmic reticulum membrane"/>
    <property type="evidence" value="ECO:0007669"/>
    <property type="project" value="TreeGrafter"/>
</dbReference>
<accession>A0AAD2Q6G9</accession>
<dbReference type="InterPro" id="IPR000757">
    <property type="entry name" value="Beta-glucanase-like"/>
</dbReference>
<organism evidence="12 13">
    <name type="scientific">Mycena citricolor</name>
    <dbReference type="NCBI Taxonomy" id="2018698"/>
    <lineage>
        <taxon>Eukaryota</taxon>
        <taxon>Fungi</taxon>
        <taxon>Dikarya</taxon>
        <taxon>Basidiomycota</taxon>
        <taxon>Agaricomycotina</taxon>
        <taxon>Agaricomycetes</taxon>
        <taxon>Agaricomycetidae</taxon>
        <taxon>Agaricales</taxon>
        <taxon>Marasmiineae</taxon>
        <taxon>Mycenaceae</taxon>
        <taxon>Mycena</taxon>
    </lineage>
</organism>